<dbReference type="RefSeq" id="WP_380102662.1">
    <property type="nucleotide sequence ID" value="NZ_JBHRZG010000022.1"/>
</dbReference>
<reference evidence="2" key="1">
    <citation type="journal article" date="2019" name="Int. J. Syst. Evol. Microbiol.">
        <title>The Global Catalogue of Microorganisms (GCM) 10K type strain sequencing project: providing services to taxonomists for standard genome sequencing and annotation.</title>
        <authorList>
            <consortium name="The Broad Institute Genomics Platform"/>
            <consortium name="The Broad Institute Genome Sequencing Center for Infectious Disease"/>
            <person name="Wu L."/>
            <person name="Ma J."/>
        </authorList>
    </citation>
    <scope>NUCLEOTIDE SEQUENCE [LARGE SCALE GENOMIC DNA]</scope>
    <source>
        <strain evidence="2">CCTCC AB 2017081</strain>
    </source>
</reference>
<keyword evidence="2" id="KW-1185">Reference proteome</keyword>
<comment type="caution">
    <text evidence="1">The sequence shown here is derived from an EMBL/GenBank/DDBJ whole genome shotgun (WGS) entry which is preliminary data.</text>
</comment>
<dbReference type="InterPro" id="IPR028962">
    <property type="entry name" value="Imm10"/>
</dbReference>
<dbReference type="EMBL" id="JBHRZG010000022">
    <property type="protein sequence ID" value="MFC3834211.1"/>
    <property type="molecule type" value="Genomic_DNA"/>
</dbReference>
<gene>
    <name evidence="1" type="ORF">ACFOSB_15270</name>
</gene>
<sequence>MRLSFVATVLAVGQDEDLSYTYVGLADDPLEPEHEFQLQKSLNDDPQNEELGMDTYCMVLANQATHYGGITACVLEHRVLSIELDATARQALEVDGLSINLKLDDQQVFALAEGLRRMFKNDRCSPMTLKLGEER</sequence>
<protein>
    <submittedName>
        <fullName evidence="1">Imm10 family immunity protein</fullName>
    </submittedName>
</protein>
<name>A0ABV7ZDN7_9DEIO</name>
<dbReference type="Proteomes" id="UP001595803">
    <property type="component" value="Unassembled WGS sequence"/>
</dbReference>
<organism evidence="1 2">
    <name type="scientific">Deinococcus rufus</name>
    <dbReference type="NCBI Taxonomy" id="2136097"/>
    <lineage>
        <taxon>Bacteria</taxon>
        <taxon>Thermotogati</taxon>
        <taxon>Deinococcota</taxon>
        <taxon>Deinococci</taxon>
        <taxon>Deinococcales</taxon>
        <taxon>Deinococcaceae</taxon>
        <taxon>Deinococcus</taxon>
    </lineage>
</organism>
<evidence type="ECO:0000313" key="2">
    <source>
        <dbReference type="Proteomes" id="UP001595803"/>
    </source>
</evidence>
<proteinExistence type="predicted"/>
<dbReference type="Pfam" id="PF15588">
    <property type="entry name" value="Imm10"/>
    <property type="match status" value="1"/>
</dbReference>
<evidence type="ECO:0000313" key="1">
    <source>
        <dbReference type="EMBL" id="MFC3834211.1"/>
    </source>
</evidence>
<accession>A0ABV7ZDN7</accession>